<dbReference type="EMBL" id="JAINUF010000006">
    <property type="protein sequence ID" value="KAJ8355543.1"/>
    <property type="molecule type" value="Genomic_DNA"/>
</dbReference>
<evidence type="ECO:0000256" key="12">
    <source>
        <dbReference type="PROSITE-ProRule" id="PRU00042"/>
    </source>
</evidence>
<feature type="region of interest" description="Disordered" evidence="13">
    <location>
        <begin position="1304"/>
        <end position="1395"/>
    </location>
</feature>
<feature type="domain" description="C2H2-type" evidence="14">
    <location>
        <begin position="782"/>
        <end position="809"/>
    </location>
</feature>
<dbReference type="FunFam" id="3.30.160.60:FF:000360">
    <property type="entry name" value="zinc finger protein 572"/>
    <property type="match status" value="2"/>
</dbReference>
<feature type="domain" description="C2H2-type" evidence="14">
    <location>
        <begin position="866"/>
        <end position="893"/>
    </location>
</feature>
<evidence type="ECO:0000256" key="13">
    <source>
        <dbReference type="SAM" id="MobiDB-lite"/>
    </source>
</evidence>
<evidence type="ECO:0000256" key="2">
    <source>
        <dbReference type="ARBA" id="ARBA00004123"/>
    </source>
</evidence>
<gene>
    <name evidence="15" type="ORF">SKAU_G00183370</name>
</gene>
<dbReference type="PROSITE" id="PS50157">
    <property type="entry name" value="ZINC_FINGER_C2H2_2"/>
    <property type="match status" value="27"/>
</dbReference>
<protein>
    <recommendedName>
        <fullName evidence="14">C2H2-type domain-containing protein</fullName>
    </recommendedName>
</protein>
<comment type="function">
    <text evidence="1">May be involved in transcriptional regulation.</text>
</comment>
<dbReference type="FunFam" id="3.30.160.60:FF:000358">
    <property type="entry name" value="zinc finger protein 24"/>
    <property type="match status" value="11"/>
</dbReference>
<dbReference type="Proteomes" id="UP001152622">
    <property type="component" value="Chromosome 6"/>
</dbReference>
<feature type="region of interest" description="Disordered" evidence="13">
    <location>
        <begin position="1603"/>
        <end position="1626"/>
    </location>
</feature>
<dbReference type="OrthoDB" id="427030at2759"/>
<feature type="domain" description="C2H2-type" evidence="14">
    <location>
        <begin position="236"/>
        <end position="263"/>
    </location>
</feature>
<feature type="domain" description="C2H2-type" evidence="14">
    <location>
        <begin position="1062"/>
        <end position="1089"/>
    </location>
</feature>
<feature type="compositionally biased region" description="Polar residues" evidence="13">
    <location>
        <begin position="2122"/>
        <end position="2137"/>
    </location>
</feature>
<feature type="region of interest" description="Disordered" evidence="13">
    <location>
        <begin position="1806"/>
        <end position="1844"/>
    </location>
</feature>
<feature type="domain" description="C2H2-type" evidence="14">
    <location>
        <begin position="320"/>
        <end position="347"/>
    </location>
</feature>
<dbReference type="CDD" id="cd11657">
    <property type="entry name" value="TIN2_N"/>
    <property type="match status" value="2"/>
</dbReference>
<feature type="domain" description="C2H2-type" evidence="14">
    <location>
        <begin position="670"/>
        <end position="697"/>
    </location>
</feature>
<evidence type="ECO:0000256" key="1">
    <source>
        <dbReference type="ARBA" id="ARBA00003767"/>
    </source>
</evidence>
<feature type="domain" description="C2H2-type" evidence="14">
    <location>
        <begin position="1034"/>
        <end position="1061"/>
    </location>
</feature>
<feature type="domain" description="C2H2-type" evidence="14">
    <location>
        <begin position="1006"/>
        <end position="1033"/>
    </location>
</feature>
<keyword evidence="10" id="KW-0804">Transcription</keyword>
<feature type="domain" description="C2H2-type" evidence="14">
    <location>
        <begin position="208"/>
        <end position="235"/>
    </location>
</feature>
<sequence length="2554" mass="289790">MNCLSPASSGEAIKGESVMDSSDYTGVEPRQSFNRCEDIEEKTERKTGYLISREQKDIQTNMKEEEEDGERKSVKMEGKDGVRDEAGLLKEEEKERDEQREGHVTDQVAQTDKLVKNGVISEHGQQEGEELSTLVTSCLLKHQQTHTGECPYQCSQCGKSFNRIGNLTRHQQTHTGERPYHCSQCGKSFAHSTQLKLHQRIHTGERPYDCSQCGKSFTQSSILKKHQQTHSVERPYHCSQCGKSFTQLINLKSHQRTHTGERPYHCSQCGKSFIHSTQLKLHQRTHTGERPYHCSQCGKSFTQSSILKRHQQTHSVERPYHCSQCWKNFSHFSTLKQHQRTHTGERPYHCSQCGKSFNASSHLKQHQQTHTGERPYHCSQCGKNFTQSSQLKVHQRTHTGERPYHCSQCGKNFSHFSSLKQHQRTNTGERPYCSQRVVDSTKLTNTNSQSESITDCMNCLSPASSGEAIKAESVMDSSDYTGVEPRQSFNRCEDIEEKTERKTGYLISREQKDIQTNMKEEEEDGERKSVKMEGEDGVRDEAGLLKEEEKEREGHVTDQVAQTDKLVKNGVISEYRQQEGEEPSPLVTSCLLKQPRVLICRLEITNSSVSVSSACCPVACKGDLGVRSPWRRHEPLSLRGNGSLRQKKGQVMTRKRKTIGQQTHTGERPYHCSQCGKNFTQSSQLKVHQRTHTGERPYHCSQCGKTFTQLINLKNHQRTHTGERPYHCSQCGKSFTHPSSWKQHQQTHTGERPYQCSQCGKSFNRIGNLTRHQQTHTGERPYHCSQCGKSFTHSTQLKLHQRIHTGERPYHCSQCGKSFTQLINLKSHQRAHTGERPYHCSQCGKSFTHSTQLKLHQRTHTGERPYHCSQCGKSFTQSSILKKHQQTHSMERPYHCSQCWKNFSHSSTLKQHQRTHTGERPYHCSQCGKSFNASSHLKQHQQTHTGERPYHCSQCGKNFTQSSQLKVHQRTHTGERPYHCSQCGKNFSHFSSLKQHQRTHTGERPYCCSQCGKSFSQFSSLKQHQRTHTGECPYHCSQCGKSFTQLIHLKNHQRTHTGERPYHCSQCGKSFTHPSSWKQHQQTHTGERPYQCSQCGKSFNRIDPSLLVSSLHLLVPPLQLLSAAMWQVLHQQDVLHYGKLEEFVSLVTEAFPELLSESQRTQLTLGLQQFGCKTDPALEVLLWEFLSRLDQLLQVPDLKQTVSWLSAAPSVLEVCVQSVSYPDQLKTLLRHHRSLGHLDVNATLPSIEECKLSSTSCPPSQRVVDSTKLTNTNSQSESITDCMNCLRPASSGEAIKAESVMDSSDYTGIEPGQSFSRCEDIEEKTERKTGYLMSREKKDIQTNMKEEKEDGERKSVKIEGDDGVRDEAGLSKEEEKESDEQREGHVTDQVAQTDKLVKNGVISEHRQQEEEEPSTLVTSCLLKQPRVLIRRIEIGNSSVSVSSACCSVACKRDLGARSPWRRHELSPLRGNGSLRQKKERFSRNVSINIYNSALSRTVSWLSAAPSVLEVCLQSVSYPDQLKTLLRHHWTVLDMNGENMKEESMTDSSDYTGVEPMSSLNRCVEERRERKTGYLMSREQKYILTNMKEEEEDWDRIIVKMEGEDGARDEEGHWKEEEKERDEQREGCVTDQAAQTDKWVKIEVKSEHAQQEGEELSTLVTSCLLKQPRVLIRQLDISNSSVPVSSTPYPVASERGLGTRSPWRQHEFLSLRGNGSLIPKGQVITWKRNTTGHMENSLRPYSLENGICAEASLISPLISSRNRNTGQTVEVSSQVFACSQCPFVHTEEVNLHQHIEKVHPEEFNRTLMSQQPPSSTHQHSPTPLKTPPIPTQSRTGTPGSHACSQCGKSFKTKSVLTTHKKIHKRDRPYQCSQCGNSFSSVHDLKIHQRIHTVRFRRSSRLVLHNSSNCCTPMETLSIAQREIEDPSLPVSSLHLLVPPLQLLSAAMWQVLQQQDMLHYGKLEEFVFLVMETFPELLSESQRTELTLGLQQFGCKTDPALDVLLWEFLSRLDQLLPVPDLKQTVSWLSAAPSVLEVCLQSVPYPDQLKTLLRHHRSLGQLDMNATLPFIEECKLSSTSCPPSQRVVGSTKLPNTNSQSESITDCMNCLRPASSGEDIKEESVMDSSDCTGVEPSSSLNRCEDVVERTERKTGYLMSREQTDILTKMKEEEEDGERQSVKMEGEDGVRDEEGLWKKGEKESDEQREGHVTDQVAQADKLVKNGVISEHGQQEGEEPSTLVTSWLLEQTRVLIPGLEIGNSSVSLSSACCLVACKGDLRARSPWRRYEPSPLRGNGSLRQKKGQVVTRKRKIIGQLERPPKILPSSSENGICAEASLISPVISPRNQNTGSDHTGQTVEVSSQVFGCSQCPFVHTEEVNLHQHIEKVHPEEVNTTVQSIAGRIKRMFWKYNLCIATIFLFSYHSLPVSSLHLLVPPLQLLSAAMWQVLQQQDVLHYGKLEEFVSLVTEAFLEVLGESQKTELTLGLQQFDSKTDPTLEVLLWEFLSRLDQLLPVPDLKQVLRQITSTQPCLDPLEMPPHFGMLQKKIENFSTMKPST</sequence>
<dbReference type="FunFam" id="3.30.160.60:FF:002343">
    <property type="entry name" value="Zinc finger protein 33A"/>
    <property type="match status" value="9"/>
</dbReference>
<dbReference type="Gene3D" id="3.30.160.60">
    <property type="entry name" value="Classic Zinc Finger"/>
    <property type="match status" value="28"/>
</dbReference>
<keyword evidence="5" id="KW-0677">Repeat</keyword>
<feature type="domain" description="C2H2-type" evidence="14">
    <location>
        <begin position="950"/>
        <end position="977"/>
    </location>
</feature>
<dbReference type="GO" id="GO:0001228">
    <property type="term" value="F:DNA-binding transcription activator activity, RNA polymerase II-specific"/>
    <property type="evidence" value="ECO:0007669"/>
    <property type="project" value="TreeGrafter"/>
</dbReference>
<keyword evidence="6 12" id="KW-0863">Zinc-finger</keyword>
<feature type="compositionally biased region" description="Basic and acidic residues" evidence="13">
    <location>
        <begin position="42"/>
        <end position="57"/>
    </location>
</feature>
<feature type="domain" description="C2H2-type" evidence="14">
    <location>
        <begin position="978"/>
        <end position="1005"/>
    </location>
</feature>
<comment type="subcellular location">
    <subcellularLocation>
        <location evidence="2">Nucleus</location>
    </subcellularLocation>
</comment>
<feature type="region of interest" description="Disordered" evidence="13">
    <location>
        <begin position="1"/>
        <end position="112"/>
    </location>
</feature>
<dbReference type="InterPro" id="IPR036236">
    <property type="entry name" value="Znf_C2H2_sf"/>
</dbReference>
<organism evidence="15 16">
    <name type="scientific">Synaphobranchus kaupii</name>
    <name type="common">Kaup's arrowtooth eel</name>
    <dbReference type="NCBI Taxonomy" id="118154"/>
    <lineage>
        <taxon>Eukaryota</taxon>
        <taxon>Metazoa</taxon>
        <taxon>Chordata</taxon>
        <taxon>Craniata</taxon>
        <taxon>Vertebrata</taxon>
        <taxon>Euteleostomi</taxon>
        <taxon>Actinopterygii</taxon>
        <taxon>Neopterygii</taxon>
        <taxon>Teleostei</taxon>
        <taxon>Anguilliformes</taxon>
        <taxon>Synaphobranchidae</taxon>
        <taxon>Synaphobranchus</taxon>
    </lineage>
</organism>
<feature type="domain" description="C2H2-type" evidence="14">
    <location>
        <begin position="348"/>
        <end position="375"/>
    </location>
</feature>
<evidence type="ECO:0000256" key="6">
    <source>
        <dbReference type="ARBA" id="ARBA00022771"/>
    </source>
</evidence>
<comment type="caution">
    <text evidence="15">The sequence shown here is derived from an EMBL/GenBank/DDBJ whole genome shotgun (WGS) entry which is preliminary data.</text>
</comment>
<dbReference type="SMART" id="SM00355">
    <property type="entry name" value="ZnF_C2H2"/>
    <property type="match status" value="29"/>
</dbReference>
<feature type="domain" description="C2H2-type" evidence="14">
    <location>
        <begin position="922"/>
        <end position="949"/>
    </location>
</feature>
<evidence type="ECO:0000256" key="3">
    <source>
        <dbReference type="ARBA" id="ARBA00006991"/>
    </source>
</evidence>
<feature type="domain" description="C2H2-type" evidence="14">
    <location>
        <begin position="810"/>
        <end position="837"/>
    </location>
</feature>
<keyword evidence="8" id="KW-0805">Transcription regulation</keyword>
<feature type="compositionally biased region" description="Basic and acidic residues" evidence="13">
    <location>
        <begin position="525"/>
        <end position="556"/>
    </location>
</feature>
<accession>A0A9Q1FCJ3</accession>
<feature type="region of interest" description="Disordered" evidence="13">
    <location>
        <begin position="2164"/>
        <end position="2209"/>
    </location>
</feature>
<dbReference type="SUPFAM" id="SSF57667">
    <property type="entry name" value="beta-beta-alpha zinc fingers"/>
    <property type="match status" value="16"/>
</dbReference>
<keyword evidence="4" id="KW-0479">Metal-binding</keyword>
<dbReference type="FunFam" id="3.30.160.60:FF:000100">
    <property type="entry name" value="Zinc finger 45-like"/>
    <property type="match status" value="2"/>
</dbReference>
<dbReference type="Pfam" id="PF00096">
    <property type="entry name" value="zf-C2H2"/>
    <property type="match status" value="26"/>
</dbReference>
<feature type="compositionally biased region" description="Basic and acidic residues" evidence="13">
    <location>
        <begin position="2164"/>
        <end position="2207"/>
    </location>
</feature>
<dbReference type="GO" id="GO:0005634">
    <property type="term" value="C:nucleus"/>
    <property type="evidence" value="ECO:0007669"/>
    <property type="project" value="UniProtKB-SubCell"/>
</dbReference>
<feature type="domain" description="C2H2-type" evidence="14">
    <location>
        <begin position="264"/>
        <end position="291"/>
    </location>
</feature>
<feature type="compositionally biased region" description="Low complexity" evidence="13">
    <location>
        <begin position="1808"/>
        <end position="1822"/>
    </location>
</feature>
<evidence type="ECO:0000256" key="5">
    <source>
        <dbReference type="ARBA" id="ARBA00022737"/>
    </source>
</evidence>
<dbReference type="FunFam" id="3.30.160.60:FF:001927">
    <property type="entry name" value="Zinc finger protein 1184"/>
    <property type="match status" value="1"/>
</dbReference>
<feature type="domain" description="C2H2-type" evidence="14">
    <location>
        <begin position="726"/>
        <end position="753"/>
    </location>
</feature>
<evidence type="ECO:0000313" key="15">
    <source>
        <dbReference type="EMBL" id="KAJ8355543.1"/>
    </source>
</evidence>
<dbReference type="InterPro" id="IPR029400">
    <property type="entry name" value="TINF2_N"/>
</dbReference>
<dbReference type="PROSITE" id="PS00028">
    <property type="entry name" value="ZINC_FINGER_C2H2_1"/>
    <property type="match status" value="26"/>
</dbReference>
<dbReference type="FunFam" id="3.30.160.60:FF:000188">
    <property type="entry name" value="Zinc finger protein 787"/>
    <property type="match status" value="1"/>
</dbReference>
<reference evidence="15" key="1">
    <citation type="journal article" date="2023" name="Science">
        <title>Genome structures resolve the early diversification of teleost fishes.</title>
        <authorList>
            <person name="Parey E."/>
            <person name="Louis A."/>
            <person name="Montfort J."/>
            <person name="Bouchez O."/>
            <person name="Roques C."/>
            <person name="Iampietro C."/>
            <person name="Lluch J."/>
            <person name="Castinel A."/>
            <person name="Donnadieu C."/>
            <person name="Desvignes T."/>
            <person name="Floi Bucao C."/>
            <person name="Jouanno E."/>
            <person name="Wen M."/>
            <person name="Mejri S."/>
            <person name="Dirks R."/>
            <person name="Jansen H."/>
            <person name="Henkel C."/>
            <person name="Chen W.J."/>
            <person name="Zahm M."/>
            <person name="Cabau C."/>
            <person name="Klopp C."/>
            <person name="Thompson A.W."/>
            <person name="Robinson-Rechavi M."/>
            <person name="Braasch I."/>
            <person name="Lecointre G."/>
            <person name="Bobe J."/>
            <person name="Postlethwait J.H."/>
            <person name="Berthelot C."/>
            <person name="Roest Crollius H."/>
            <person name="Guiguen Y."/>
        </authorList>
    </citation>
    <scope>NUCLEOTIDE SEQUENCE</scope>
    <source>
        <strain evidence="15">WJC10195</strain>
    </source>
</reference>
<feature type="domain" description="C2H2-type" evidence="14">
    <location>
        <begin position="754"/>
        <end position="781"/>
    </location>
</feature>
<feature type="region of interest" description="Disordered" evidence="13">
    <location>
        <begin position="2114"/>
        <end position="2142"/>
    </location>
</feature>
<dbReference type="GO" id="GO:0008270">
    <property type="term" value="F:zinc ion binding"/>
    <property type="evidence" value="ECO:0007669"/>
    <property type="project" value="UniProtKB-KW"/>
</dbReference>
<feature type="domain" description="C2H2-type" evidence="14">
    <location>
        <begin position="376"/>
        <end position="403"/>
    </location>
</feature>
<evidence type="ECO:0000256" key="11">
    <source>
        <dbReference type="ARBA" id="ARBA00023242"/>
    </source>
</evidence>
<feature type="compositionally biased region" description="Polar residues" evidence="13">
    <location>
        <begin position="1830"/>
        <end position="1844"/>
    </location>
</feature>
<feature type="region of interest" description="Disordered" evidence="13">
    <location>
        <begin position="633"/>
        <end position="670"/>
    </location>
</feature>
<evidence type="ECO:0000256" key="10">
    <source>
        <dbReference type="ARBA" id="ARBA00023163"/>
    </source>
</evidence>
<feature type="domain" description="C2H2-type" evidence="14">
    <location>
        <begin position="698"/>
        <end position="725"/>
    </location>
</feature>
<dbReference type="Pfam" id="PF14973">
    <property type="entry name" value="TINF2_N"/>
    <property type="match status" value="3"/>
</dbReference>
<evidence type="ECO:0000256" key="4">
    <source>
        <dbReference type="ARBA" id="ARBA00022723"/>
    </source>
</evidence>
<name>A0A9Q1FCJ3_SYNKA</name>
<feature type="domain" description="C2H2-type" evidence="14">
    <location>
        <begin position="838"/>
        <end position="865"/>
    </location>
</feature>
<evidence type="ECO:0000256" key="8">
    <source>
        <dbReference type="ARBA" id="ARBA00023015"/>
    </source>
</evidence>
<keyword evidence="7" id="KW-0862">Zinc</keyword>
<dbReference type="GO" id="GO:0000978">
    <property type="term" value="F:RNA polymerase II cis-regulatory region sequence-specific DNA binding"/>
    <property type="evidence" value="ECO:0007669"/>
    <property type="project" value="TreeGrafter"/>
</dbReference>
<evidence type="ECO:0000313" key="16">
    <source>
        <dbReference type="Proteomes" id="UP001152622"/>
    </source>
</evidence>
<dbReference type="FunFam" id="3.30.160.60:FF:002281">
    <property type="match status" value="2"/>
</dbReference>
<comment type="similarity">
    <text evidence="3">Belongs to the krueppel C2H2-type zinc-finger protein family.</text>
</comment>
<keyword evidence="11" id="KW-0539">Nucleus</keyword>
<feature type="region of interest" description="Disordered" evidence="13">
    <location>
        <begin position="515"/>
        <end position="559"/>
    </location>
</feature>
<feature type="domain" description="C2H2-type" evidence="14">
    <location>
        <begin position="404"/>
        <end position="431"/>
    </location>
</feature>
<feature type="compositionally biased region" description="Basic and acidic residues" evidence="13">
    <location>
        <begin position="69"/>
        <end position="104"/>
    </location>
</feature>
<feature type="compositionally biased region" description="Basic residues" evidence="13">
    <location>
        <begin position="645"/>
        <end position="658"/>
    </location>
</feature>
<feature type="domain" description="C2H2-type" evidence="14">
    <location>
        <begin position="1868"/>
        <end position="1891"/>
    </location>
</feature>
<evidence type="ECO:0000256" key="9">
    <source>
        <dbReference type="ARBA" id="ARBA00023125"/>
    </source>
</evidence>
<evidence type="ECO:0000256" key="7">
    <source>
        <dbReference type="ARBA" id="ARBA00022833"/>
    </source>
</evidence>
<feature type="domain" description="C2H2-type" evidence="14">
    <location>
        <begin position="894"/>
        <end position="921"/>
    </location>
</feature>
<feature type="domain" description="C2H2-type" evidence="14">
    <location>
        <begin position="1840"/>
        <end position="1867"/>
    </location>
</feature>
<keyword evidence="9" id="KW-0238">DNA-binding</keyword>
<evidence type="ECO:0000259" key="14">
    <source>
        <dbReference type="PROSITE" id="PS50157"/>
    </source>
</evidence>
<dbReference type="InterPro" id="IPR013087">
    <property type="entry name" value="Znf_C2H2_type"/>
</dbReference>
<keyword evidence="16" id="KW-1185">Reference proteome</keyword>
<feature type="domain" description="C2H2-type" evidence="14">
    <location>
        <begin position="152"/>
        <end position="179"/>
    </location>
</feature>
<feature type="domain" description="C2H2-type" evidence="14">
    <location>
        <begin position="180"/>
        <end position="207"/>
    </location>
</feature>
<dbReference type="PANTHER" id="PTHR24376">
    <property type="entry name" value="ZINC FINGER PROTEIN"/>
    <property type="match status" value="1"/>
</dbReference>
<proteinExistence type="inferred from homology"/>
<feature type="compositionally biased region" description="Basic and acidic residues" evidence="13">
    <location>
        <begin position="1324"/>
        <end position="1386"/>
    </location>
</feature>
<feature type="domain" description="C2H2-type" evidence="14">
    <location>
        <begin position="292"/>
        <end position="319"/>
    </location>
</feature>